<name>A0A401FML2_9LACO</name>
<keyword evidence="2" id="KW-1185">Reference proteome</keyword>
<dbReference type="InterPro" id="IPR011059">
    <property type="entry name" value="Metal-dep_hydrolase_composite"/>
</dbReference>
<evidence type="ECO:0000313" key="1">
    <source>
        <dbReference type="EMBL" id="GAY73556.1"/>
    </source>
</evidence>
<gene>
    <name evidence="1" type="ORF">NBRC111893_1702</name>
</gene>
<sequence length="61" mass="7051">MLIKNVHIQNAEARQDVRIEDGKFAEIAPKLESRDGEQVIDATDKLLCHHSLIHMFIWTPQ</sequence>
<evidence type="ECO:0000313" key="2">
    <source>
        <dbReference type="Proteomes" id="UP000286974"/>
    </source>
</evidence>
<dbReference type="EC" id="3.5.4.1" evidence="1"/>
<organism evidence="1 2">
    <name type="scientific">Lentilactobacillus kosonis</name>
    <dbReference type="NCBI Taxonomy" id="2810561"/>
    <lineage>
        <taxon>Bacteria</taxon>
        <taxon>Bacillati</taxon>
        <taxon>Bacillota</taxon>
        <taxon>Bacilli</taxon>
        <taxon>Lactobacillales</taxon>
        <taxon>Lactobacillaceae</taxon>
        <taxon>Lentilactobacillus</taxon>
    </lineage>
</organism>
<reference evidence="1 2" key="1">
    <citation type="submission" date="2017-11" db="EMBL/GenBank/DDBJ databases">
        <title>Draft Genome Sequence of Lactobacillus curieae NBRC 111893 isolated from Koso, a Japanese sugar-Vegetable Fermented Beverage.</title>
        <authorList>
            <person name="Chiou T.Y."/>
            <person name="Oshima K."/>
            <person name="Suda W."/>
            <person name="Hattori M."/>
            <person name="Takahashi T."/>
        </authorList>
    </citation>
    <scope>NUCLEOTIDE SEQUENCE [LARGE SCALE GENOMIC DNA]</scope>
    <source>
        <strain evidence="1 2">NBRC111893</strain>
    </source>
</reference>
<accession>A0A401FML2</accession>
<dbReference type="GO" id="GO:0004131">
    <property type="term" value="F:cytosine deaminase activity"/>
    <property type="evidence" value="ECO:0007669"/>
    <property type="project" value="UniProtKB-EC"/>
</dbReference>
<dbReference type="Gene3D" id="2.30.40.10">
    <property type="entry name" value="Urease, subunit C, domain 1"/>
    <property type="match status" value="1"/>
</dbReference>
<comment type="caution">
    <text evidence="1">The sequence shown here is derived from an EMBL/GenBank/DDBJ whole genome shotgun (WGS) entry which is preliminary data.</text>
</comment>
<dbReference type="Proteomes" id="UP000286974">
    <property type="component" value="Unassembled WGS sequence"/>
</dbReference>
<dbReference type="EMBL" id="BEXA01000003">
    <property type="protein sequence ID" value="GAY73556.1"/>
    <property type="molecule type" value="Genomic_DNA"/>
</dbReference>
<dbReference type="SUPFAM" id="SSF51338">
    <property type="entry name" value="Composite domain of metallo-dependent hydrolases"/>
    <property type="match status" value="1"/>
</dbReference>
<keyword evidence="1" id="KW-0378">Hydrolase</keyword>
<proteinExistence type="predicted"/>
<protein>
    <submittedName>
        <fullName evidence="1">Cytosine deaminase</fullName>
        <ecNumber evidence="1">3.5.4.1</ecNumber>
    </submittedName>
</protein>
<dbReference type="AlphaFoldDB" id="A0A401FML2"/>